<name>A0A9P8RM46_9PEZI</name>
<proteinExistence type="predicted"/>
<dbReference type="InterPro" id="IPR003615">
    <property type="entry name" value="HNH_nuc"/>
</dbReference>
<comment type="caution">
    <text evidence="3">The sequence shown here is derived from an EMBL/GenBank/DDBJ whole genome shotgun (WGS) entry which is preliminary data.</text>
</comment>
<organism evidence="3 4">
    <name type="scientific">Trichoglossum hirsutum</name>
    <dbReference type="NCBI Taxonomy" id="265104"/>
    <lineage>
        <taxon>Eukaryota</taxon>
        <taxon>Fungi</taxon>
        <taxon>Dikarya</taxon>
        <taxon>Ascomycota</taxon>
        <taxon>Pezizomycotina</taxon>
        <taxon>Geoglossomycetes</taxon>
        <taxon>Geoglossales</taxon>
        <taxon>Geoglossaceae</taxon>
        <taxon>Trichoglossum</taxon>
    </lineage>
</organism>
<dbReference type="Proteomes" id="UP000750711">
    <property type="component" value="Unassembled WGS sequence"/>
</dbReference>
<dbReference type="EMBL" id="JAGHQM010001035">
    <property type="protein sequence ID" value="KAH0556717.1"/>
    <property type="molecule type" value="Genomic_DNA"/>
</dbReference>
<protein>
    <recommendedName>
        <fullName evidence="5">HNH nuclease domain-containing protein</fullName>
    </recommendedName>
</protein>
<evidence type="ECO:0000313" key="3">
    <source>
        <dbReference type="EMBL" id="KAH0556717.1"/>
    </source>
</evidence>
<evidence type="ECO:0000313" key="4">
    <source>
        <dbReference type="Proteomes" id="UP000750711"/>
    </source>
</evidence>
<evidence type="ECO:0008006" key="5">
    <source>
        <dbReference type="Google" id="ProtNLM"/>
    </source>
</evidence>
<accession>A0A9P8RM46</accession>
<keyword evidence="4" id="KW-1185">Reference proteome</keyword>
<feature type="domain" description="HNH nuclease" evidence="1">
    <location>
        <begin position="116"/>
        <end position="192"/>
    </location>
</feature>
<dbReference type="AlphaFoldDB" id="A0A9P8RM46"/>
<dbReference type="InterPro" id="IPR057203">
    <property type="entry name" value="DUF7881"/>
</dbReference>
<feature type="domain" description="DUF7881" evidence="2">
    <location>
        <begin position="9"/>
        <end position="82"/>
    </location>
</feature>
<evidence type="ECO:0000259" key="2">
    <source>
        <dbReference type="Pfam" id="PF25324"/>
    </source>
</evidence>
<gene>
    <name evidence="3" type="ORF">GP486_005493</name>
</gene>
<dbReference type="Pfam" id="PF13391">
    <property type="entry name" value="HNH_2"/>
    <property type="match status" value="1"/>
</dbReference>
<sequence>MSVLNRSAGRDIHIYEAKNPDTLIGGLILTNGMTNANFYSMVEIICIFDGTYFLRDEYGTIIQRDGSPLHSGKYYILTSGSMTLSDESWLVRTVSLASGSRVAGFRDAVRARDRRCVITGTEALSADYGIWRGFEAAHIFPLALEHHWTDNVYSRWITVPASSGGSINSVQNGMLLRSDIHTLFDGYDISINPDDNYKIVCFRPDGYNIAGKHLDQRFLEDPHRPVYQLLRWHFRQAVIANMKGAGEPIFECDFPPGSDIMGEIISSPRAAELMEFELSSRLAVGSRRKATARGVSYSSY</sequence>
<reference evidence="3" key="1">
    <citation type="submission" date="2021-03" db="EMBL/GenBank/DDBJ databases">
        <title>Comparative genomics and phylogenomic investigation of the class Geoglossomycetes provide insights into ecological specialization and systematics.</title>
        <authorList>
            <person name="Melie T."/>
            <person name="Pirro S."/>
            <person name="Miller A.N."/>
            <person name="Quandt A."/>
        </authorList>
    </citation>
    <scope>NUCLEOTIDE SEQUENCE</scope>
    <source>
        <strain evidence="3">CAQ_001_2017</strain>
    </source>
</reference>
<evidence type="ECO:0000259" key="1">
    <source>
        <dbReference type="Pfam" id="PF13391"/>
    </source>
</evidence>
<dbReference type="Pfam" id="PF25324">
    <property type="entry name" value="DUF7881"/>
    <property type="match status" value="1"/>
</dbReference>